<dbReference type="Proteomes" id="UP000192911">
    <property type="component" value="Unassembled WGS sequence"/>
</dbReference>
<name>A0A1X7FSB9_TRICW</name>
<evidence type="ECO:0000313" key="1">
    <source>
        <dbReference type="EMBL" id="SMF57860.1"/>
    </source>
</evidence>
<evidence type="ECO:0000313" key="2">
    <source>
        <dbReference type="Proteomes" id="UP000192911"/>
    </source>
</evidence>
<dbReference type="GeneID" id="95552887"/>
<protein>
    <submittedName>
        <fullName evidence="1">CRISPR-associated protein, Cse1 family</fullName>
    </submittedName>
</protein>
<dbReference type="RefSeq" id="WP_085228949.1">
    <property type="nucleotide sequence ID" value="NZ_BSQD01000008.1"/>
</dbReference>
<dbReference type="Pfam" id="PF09481">
    <property type="entry name" value="CRISPR_Cse1"/>
    <property type="match status" value="1"/>
</dbReference>
<dbReference type="EMBL" id="FXAH01000011">
    <property type="protein sequence ID" value="SMF57860.1"/>
    <property type="molecule type" value="Genomic_DNA"/>
</dbReference>
<dbReference type="STRING" id="28094.SAMN06295900_11141"/>
<gene>
    <name evidence="1" type="ORF">SAMN06295900_11141</name>
</gene>
<sequence length="527" mass="59618">MNLLDSGTAWLRLRRRDSSVKPGTVYDIADPDVVDVLAPRADFRGALYQLLIGVLQTAAPPSNLNDWLTFWREPPEPAQLAEWFKPLLPAFTIFGDTAFMQDRDPLNDGNAKSTAELLIDTGSSSNQFFNKQPDWQGLCASCVAQALFTLQINAPLGGRGHLTSLRGGGPLTTLVLPKEADASLWNKLWLNVLPLAGEDEAWREDRPLSDKLPWLAATRVSDKNGTETRPEDVHPAHAYWSMSRRIRLDPDDIVAGACEVCGEKHNTLYRRYRASTYGTDYAGPWQHPLTPYWFDDKDLIKSPTSLKGSRVARGYRYWLTLTMGENSTEQVARAVWDFNRKGGKADKLKWPGGAVLWCFGYRMDNMKAEAWHDATLPLVRLASADERHFVDAVRSLLEVSRQSALMLADQVKKARRMDKKEPAVEQSFWQRSEALFYQVVEQLAKSPQLDDAAQAQAFLSWLAPLRRLVLELFDYWVLCAPIEEMDMAEVVSARADLQRGLWHAKPHKTMGERIAQYQRESDEAVSR</sequence>
<dbReference type="AlphaFoldDB" id="A0A1X7FSB9"/>
<dbReference type="InterPro" id="IPR013381">
    <property type="entry name" value="CRISPR-assoc_prot_Cse1"/>
</dbReference>
<accession>A0A1X7FSB9</accession>
<dbReference type="NCBIfam" id="TIGR02547">
    <property type="entry name" value="casA_cse1"/>
    <property type="match status" value="1"/>
</dbReference>
<keyword evidence="2" id="KW-1185">Reference proteome</keyword>
<proteinExistence type="predicted"/>
<reference evidence="2" key="1">
    <citation type="submission" date="2017-04" db="EMBL/GenBank/DDBJ databases">
        <authorList>
            <person name="Varghese N."/>
            <person name="Submissions S."/>
        </authorList>
    </citation>
    <scope>NUCLEOTIDE SEQUENCE [LARGE SCALE GENOMIC DNA]</scope>
    <source>
        <strain evidence="2">Ballard 720</strain>
    </source>
</reference>
<organism evidence="1 2">
    <name type="scientific">Trinickia caryophylli</name>
    <name type="common">Paraburkholderia caryophylli</name>
    <dbReference type="NCBI Taxonomy" id="28094"/>
    <lineage>
        <taxon>Bacteria</taxon>
        <taxon>Pseudomonadati</taxon>
        <taxon>Pseudomonadota</taxon>
        <taxon>Betaproteobacteria</taxon>
        <taxon>Burkholderiales</taxon>
        <taxon>Burkholderiaceae</taxon>
        <taxon>Trinickia</taxon>
    </lineage>
</organism>
<dbReference type="CDD" id="cd09729">
    <property type="entry name" value="Cse1_I-E"/>
    <property type="match status" value="1"/>
</dbReference>